<name>A0AAW1K3K4_POPJA</name>
<organism evidence="2 3">
    <name type="scientific">Popillia japonica</name>
    <name type="common">Japanese beetle</name>
    <dbReference type="NCBI Taxonomy" id="7064"/>
    <lineage>
        <taxon>Eukaryota</taxon>
        <taxon>Metazoa</taxon>
        <taxon>Ecdysozoa</taxon>
        <taxon>Arthropoda</taxon>
        <taxon>Hexapoda</taxon>
        <taxon>Insecta</taxon>
        <taxon>Pterygota</taxon>
        <taxon>Neoptera</taxon>
        <taxon>Endopterygota</taxon>
        <taxon>Coleoptera</taxon>
        <taxon>Polyphaga</taxon>
        <taxon>Scarabaeiformia</taxon>
        <taxon>Scarabaeidae</taxon>
        <taxon>Rutelinae</taxon>
        <taxon>Popillia</taxon>
    </lineage>
</organism>
<proteinExistence type="predicted"/>
<feature type="compositionally biased region" description="Low complexity" evidence="1">
    <location>
        <begin position="23"/>
        <end position="37"/>
    </location>
</feature>
<evidence type="ECO:0000256" key="1">
    <source>
        <dbReference type="SAM" id="MobiDB-lite"/>
    </source>
</evidence>
<feature type="region of interest" description="Disordered" evidence="1">
    <location>
        <begin position="23"/>
        <end position="68"/>
    </location>
</feature>
<reference evidence="2 3" key="1">
    <citation type="journal article" date="2024" name="BMC Genomics">
        <title>De novo assembly and annotation of Popillia japonica's genome with initial clues to its potential as an invasive pest.</title>
        <authorList>
            <person name="Cucini C."/>
            <person name="Boschi S."/>
            <person name="Funari R."/>
            <person name="Cardaioli E."/>
            <person name="Iannotti N."/>
            <person name="Marturano G."/>
            <person name="Paoli F."/>
            <person name="Bruttini M."/>
            <person name="Carapelli A."/>
            <person name="Frati F."/>
            <person name="Nardi F."/>
        </authorList>
    </citation>
    <scope>NUCLEOTIDE SEQUENCE [LARGE SCALE GENOMIC DNA]</scope>
    <source>
        <strain evidence="2">DMR45628</strain>
    </source>
</reference>
<protein>
    <submittedName>
        <fullName evidence="2">Uncharacterized protein</fullName>
    </submittedName>
</protein>
<dbReference type="Proteomes" id="UP001458880">
    <property type="component" value="Unassembled WGS sequence"/>
</dbReference>
<comment type="caution">
    <text evidence="2">The sequence shown here is derived from an EMBL/GenBank/DDBJ whole genome shotgun (WGS) entry which is preliminary data.</text>
</comment>
<evidence type="ECO:0000313" key="2">
    <source>
        <dbReference type="EMBL" id="KAK9712521.1"/>
    </source>
</evidence>
<keyword evidence="3" id="KW-1185">Reference proteome</keyword>
<dbReference type="EMBL" id="JASPKY010000262">
    <property type="protein sequence ID" value="KAK9712521.1"/>
    <property type="molecule type" value="Genomic_DNA"/>
</dbReference>
<evidence type="ECO:0000313" key="3">
    <source>
        <dbReference type="Proteomes" id="UP001458880"/>
    </source>
</evidence>
<gene>
    <name evidence="2" type="ORF">QE152_g24838</name>
</gene>
<sequence>MKCYPMMKVIDEFRDVYLSDAYSPSSDFESDSSSSSKDVSHSKKRLRDQKIAQNVPDQHDVPSTSRQNIDIPVLHGDSIVEHVIEDVIAKYAIQNDEEEAVNIEALNHLIWSPVDGTFLKQFPFTVSDPGIEAQLYTDYIGNIPTMYSNYL</sequence>
<accession>A0AAW1K3K4</accession>
<dbReference type="AlphaFoldDB" id="A0AAW1K3K4"/>
<feature type="compositionally biased region" description="Polar residues" evidence="1">
    <location>
        <begin position="51"/>
        <end position="68"/>
    </location>
</feature>